<dbReference type="Proteomes" id="UP000177273">
    <property type="component" value="Unassembled WGS sequence"/>
</dbReference>
<sequence length="130" mass="14050">MAAADSAINSLSEDSKENYSTRLSNVKEKYAKQEKDNADKAAKEKAQAEQAAKTQAEADKKVQAEADKHAAQEQAAQAPQALVDNNNSATVYITPTGKRYHTHPHGNGSFSSTTIENAEAQGYTPCEKCY</sequence>
<evidence type="ECO:0008006" key="4">
    <source>
        <dbReference type="Google" id="ProtNLM"/>
    </source>
</evidence>
<evidence type="ECO:0000313" key="2">
    <source>
        <dbReference type="EMBL" id="OFI47100.1"/>
    </source>
</evidence>
<dbReference type="EMBL" id="MKIQ01000026">
    <property type="protein sequence ID" value="OFI47100.1"/>
    <property type="molecule type" value="Genomic_DNA"/>
</dbReference>
<feature type="compositionally biased region" description="Low complexity" evidence="1">
    <location>
        <begin position="72"/>
        <end position="81"/>
    </location>
</feature>
<accession>A0A9Q5P008</accession>
<feature type="compositionally biased region" description="Basic and acidic residues" evidence="1">
    <location>
        <begin position="56"/>
        <end position="71"/>
    </location>
</feature>
<feature type="compositionally biased region" description="Basic and acidic residues" evidence="1">
    <location>
        <begin position="13"/>
        <end position="47"/>
    </location>
</feature>
<dbReference type="AlphaFoldDB" id="A0A9Q5P008"/>
<reference evidence="3" key="1">
    <citation type="submission" date="2016-09" db="EMBL/GenBank/DDBJ databases">
        <title>Draft genome sequence of a novel species of the family Streptococcaceae isolated from flowers.</title>
        <authorList>
            <person name="Chuah L.-O."/>
            <person name="Yap K.-P."/>
            <person name="Thong K.L."/>
            <person name="Liong M.T."/>
            <person name="Ahmad R."/>
            <person name="Rusul G."/>
        </authorList>
    </citation>
    <scope>NUCLEOTIDE SEQUENCE [LARGE SCALE GENOMIC DNA]</scope>
    <source>
        <strain evidence="3">HibF3</strain>
    </source>
</reference>
<feature type="region of interest" description="Disordered" evidence="1">
    <location>
        <begin position="1"/>
        <end position="83"/>
    </location>
</feature>
<name>A0A9Q5P008_9LACT</name>
<evidence type="ECO:0000313" key="3">
    <source>
        <dbReference type="Proteomes" id="UP000177273"/>
    </source>
</evidence>
<comment type="caution">
    <text evidence="2">The sequence shown here is derived from an EMBL/GenBank/DDBJ whole genome shotgun (WGS) entry which is preliminary data.</text>
</comment>
<evidence type="ECO:0000256" key="1">
    <source>
        <dbReference type="SAM" id="MobiDB-lite"/>
    </source>
</evidence>
<protein>
    <recommendedName>
        <fullName evidence="4">Ada DNA repair metal-binding domain-containing protein</fullName>
    </recommendedName>
</protein>
<proteinExistence type="predicted"/>
<keyword evidence="3" id="KW-1185">Reference proteome</keyword>
<organism evidence="2 3">
    <name type="scientific">Floricoccus penangensis</name>
    <dbReference type="NCBI Taxonomy" id="1859475"/>
    <lineage>
        <taxon>Bacteria</taxon>
        <taxon>Bacillati</taxon>
        <taxon>Bacillota</taxon>
        <taxon>Bacilli</taxon>
        <taxon>Lactobacillales</taxon>
        <taxon>Streptococcaceae</taxon>
        <taxon>Floricoccus</taxon>
    </lineage>
</organism>
<gene>
    <name evidence="2" type="ORF">BG262_01495</name>
</gene>